<dbReference type="AlphaFoldDB" id="U1WTG8"/>
<evidence type="ECO:0000313" key="2">
    <source>
        <dbReference type="EMBL" id="ERI05548.1"/>
    </source>
</evidence>
<reference evidence="2 3" key="1">
    <citation type="submission" date="2013-08" db="EMBL/GenBank/DDBJ databases">
        <authorList>
            <person name="Weinstock G."/>
            <person name="Sodergren E."/>
            <person name="Wylie T."/>
            <person name="Fulton L."/>
            <person name="Fulton R."/>
            <person name="Fronick C."/>
            <person name="O'Laughlin M."/>
            <person name="Godfrey J."/>
            <person name="Miner T."/>
            <person name="Herter B."/>
            <person name="Appelbaum E."/>
            <person name="Cordes M."/>
            <person name="Lek S."/>
            <person name="Wollam A."/>
            <person name="Pepin K.H."/>
            <person name="Palsikar V.B."/>
            <person name="Mitreva M."/>
            <person name="Wilson R.K."/>
        </authorList>
    </citation>
    <scope>NUCLEOTIDE SEQUENCE [LARGE SCALE GENOMIC DNA]</scope>
    <source>
        <strain evidence="2 3">ATCC 12856</strain>
    </source>
</reference>
<evidence type="ECO:0000313" key="3">
    <source>
        <dbReference type="Proteomes" id="UP000016511"/>
    </source>
</evidence>
<feature type="compositionally biased region" description="Basic and acidic residues" evidence="1">
    <location>
        <begin position="15"/>
        <end position="44"/>
    </location>
</feature>
<dbReference type="HOGENOM" id="CLU_2010515_0_0_9"/>
<gene>
    <name evidence="2" type="ORF">HMPREF0083_05650</name>
</gene>
<proteinExistence type="predicted"/>
<accession>U1WTG8</accession>
<organism evidence="2 3">
    <name type="scientific">Aneurinibacillus aneurinilyticus ATCC 12856</name>
    <dbReference type="NCBI Taxonomy" id="649747"/>
    <lineage>
        <taxon>Bacteria</taxon>
        <taxon>Bacillati</taxon>
        <taxon>Bacillota</taxon>
        <taxon>Bacilli</taxon>
        <taxon>Bacillales</taxon>
        <taxon>Paenibacillaceae</taxon>
        <taxon>Aneurinibacillus group</taxon>
        <taxon>Aneurinibacillus</taxon>
    </lineage>
</organism>
<keyword evidence="3" id="KW-1185">Reference proteome</keyword>
<feature type="region of interest" description="Disordered" evidence="1">
    <location>
        <begin position="1"/>
        <end position="46"/>
    </location>
</feature>
<dbReference type="STRING" id="649747.HMPREF0083_05650"/>
<sequence>MYMRSGFKKWFGQQKRREEQMKEQAESFIRNEEEPPSESVEKKQSGTVVYKKRLPNVPGRKKARKKPVHVIDKELFTLLDSRNDLAGESDCFPEDYSSKAPLRPYQIQLYNILMKRDGLLIAD</sequence>
<dbReference type="Proteomes" id="UP000016511">
    <property type="component" value="Unassembled WGS sequence"/>
</dbReference>
<protein>
    <submittedName>
        <fullName evidence="2">Uncharacterized protein</fullName>
    </submittedName>
</protein>
<evidence type="ECO:0000256" key="1">
    <source>
        <dbReference type="SAM" id="MobiDB-lite"/>
    </source>
</evidence>
<comment type="caution">
    <text evidence="2">The sequence shown here is derived from an EMBL/GenBank/DDBJ whole genome shotgun (WGS) entry which is preliminary data.</text>
</comment>
<dbReference type="PATRIC" id="fig|649747.3.peg.5073"/>
<dbReference type="EMBL" id="AWSJ01000353">
    <property type="protein sequence ID" value="ERI05548.1"/>
    <property type="molecule type" value="Genomic_DNA"/>
</dbReference>
<name>U1WTG8_ANEAE</name>